<feature type="domain" description="Amino acid transporter transmembrane" evidence="7">
    <location>
        <begin position="88"/>
        <end position="437"/>
    </location>
</feature>
<evidence type="ECO:0000256" key="3">
    <source>
        <dbReference type="ARBA" id="ARBA00022989"/>
    </source>
</evidence>
<feature type="transmembrane region" description="Helical" evidence="6">
    <location>
        <begin position="93"/>
        <end position="113"/>
    </location>
</feature>
<protein>
    <submittedName>
        <fullName evidence="8">Putative amino acid transporter</fullName>
    </submittedName>
</protein>
<feature type="compositionally biased region" description="Polar residues" evidence="5">
    <location>
        <begin position="65"/>
        <end position="79"/>
    </location>
</feature>
<feature type="transmembrane region" description="Helical" evidence="6">
    <location>
        <begin position="307"/>
        <end position="330"/>
    </location>
</feature>
<comment type="subcellular location">
    <subcellularLocation>
        <location evidence="1">Membrane</location>
        <topology evidence="1">Multi-pass membrane protein</topology>
    </subcellularLocation>
</comment>
<evidence type="ECO:0000256" key="1">
    <source>
        <dbReference type="ARBA" id="ARBA00004141"/>
    </source>
</evidence>
<proteinExistence type="predicted"/>
<dbReference type="AlphaFoldDB" id="G0USE1"/>
<dbReference type="InterPro" id="IPR013057">
    <property type="entry name" value="AA_transpt_TM"/>
</dbReference>
<feature type="transmembrane region" description="Helical" evidence="6">
    <location>
        <begin position="388"/>
        <end position="406"/>
    </location>
</feature>
<evidence type="ECO:0000259" key="7">
    <source>
        <dbReference type="Pfam" id="PF01490"/>
    </source>
</evidence>
<evidence type="ECO:0000256" key="6">
    <source>
        <dbReference type="SAM" id="Phobius"/>
    </source>
</evidence>
<sequence>MSTRMNEPIEADPAGAVVRLPVLVAVECVAVAVRTLTTSTTIGSPDGETFSISTKEDNGDEQPHGNLSSCSGDTSSSHETAGMIRENANIYKTAFHIFKANVGTGVFLLPIFYQGAGYILGPVIALLTGACVIDASQLLLRSKLVINQPRVDTYSRICRFVFGPPVQWTLFVCLLLSQFGFCLLYVQLTVDTMNMMVKFSGSTYVWSFVMFTIEFACTCFSGNFSALAVASITATLAVSFTLVVTFVYICMEIDANGGPHSTVSGFGNNIPIGWFGNMAGNMMVLEGIAIVLPAHTGCSQKSRFKPMLSVALAVTVVIYLLYGLTGYLAYGTSIAVSVVDGLSESKLTTAVRVMLIVNLVCTYPVQFQSAIQAVDQLVGCRALSLKGISLRLFINLLIVAIELIIGPKAVQAVVHFIGALPATVMVFILPALLTLQVDFAVANPEEDRVTLRYWKRIFTESSLLPWRRFCCFCYILFGLLVMVMGTYDAVSSLQEQAE</sequence>
<organism evidence="8">
    <name type="scientific">Trypanosoma congolense (strain IL3000)</name>
    <dbReference type="NCBI Taxonomy" id="1068625"/>
    <lineage>
        <taxon>Eukaryota</taxon>
        <taxon>Discoba</taxon>
        <taxon>Euglenozoa</taxon>
        <taxon>Kinetoplastea</taxon>
        <taxon>Metakinetoplastina</taxon>
        <taxon>Trypanosomatida</taxon>
        <taxon>Trypanosomatidae</taxon>
        <taxon>Trypanosoma</taxon>
        <taxon>Nannomonas</taxon>
    </lineage>
</organism>
<keyword evidence="2 6" id="KW-0812">Transmembrane</keyword>
<evidence type="ECO:0000256" key="5">
    <source>
        <dbReference type="SAM" id="MobiDB-lite"/>
    </source>
</evidence>
<dbReference type="GO" id="GO:0005774">
    <property type="term" value="C:vacuolar membrane"/>
    <property type="evidence" value="ECO:0007669"/>
    <property type="project" value="TreeGrafter"/>
</dbReference>
<accession>G0USE1</accession>
<keyword evidence="3 6" id="KW-1133">Transmembrane helix</keyword>
<dbReference type="VEuPathDB" id="TriTrypDB:TcIL3000_8_5260"/>
<feature type="transmembrane region" description="Helical" evidence="6">
    <location>
        <begin position="168"/>
        <end position="188"/>
    </location>
</feature>
<reference evidence="8" key="1">
    <citation type="journal article" date="2012" name="Proc. Natl. Acad. Sci. U.S.A.">
        <title>Antigenic diversity is generated by distinct evolutionary mechanisms in African trypanosome species.</title>
        <authorList>
            <person name="Jackson A.P."/>
            <person name="Berry A."/>
            <person name="Aslett M."/>
            <person name="Allison H.C."/>
            <person name="Burton P."/>
            <person name="Vavrova-Anderson J."/>
            <person name="Brown R."/>
            <person name="Browne H."/>
            <person name="Corton N."/>
            <person name="Hauser H."/>
            <person name="Gamble J."/>
            <person name="Gilderthorp R."/>
            <person name="Marcello L."/>
            <person name="McQuillan J."/>
            <person name="Otto T.D."/>
            <person name="Quail M.A."/>
            <person name="Sanders M.J."/>
            <person name="van Tonder A."/>
            <person name="Ginger M.L."/>
            <person name="Field M.C."/>
            <person name="Barry J.D."/>
            <person name="Hertz-Fowler C."/>
            <person name="Berriman M."/>
        </authorList>
    </citation>
    <scope>NUCLEOTIDE SEQUENCE</scope>
    <source>
        <strain evidence="8">IL3000</strain>
    </source>
</reference>
<dbReference type="PANTHER" id="PTHR22950">
    <property type="entry name" value="AMINO ACID TRANSPORTER"/>
    <property type="match status" value="1"/>
</dbReference>
<keyword evidence="4 6" id="KW-0472">Membrane</keyword>
<feature type="transmembrane region" description="Helical" evidence="6">
    <location>
        <begin position="350"/>
        <end position="367"/>
    </location>
</feature>
<evidence type="ECO:0000313" key="8">
    <source>
        <dbReference type="EMBL" id="CCC92304.1"/>
    </source>
</evidence>
<dbReference type="GO" id="GO:0015179">
    <property type="term" value="F:L-amino acid transmembrane transporter activity"/>
    <property type="evidence" value="ECO:0007669"/>
    <property type="project" value="TreeGrafter"/>
</dbReference>
<feature type="transmembrane region" description="Helical" evidence="6">
    <location>
        <begin position="119"/>
        <end position="140"/>
    </location>
</feature>
<dbReference type="EMBL" id="HE575321">
    <property type="protein sequence ID" value="CCC92304.1"/>
    <property type="molecule type" value="Genomic_DNA"/>
</dbReference>
<feature type="compositionally biased region" description="Basic and acidic residues" evidence="5">
    <location>
        <begin position="54"/>
        <end position="63"/>
    </location>
</feature>
<name>G0USE1_TRYCI</name>
<feature type="transmembrane region" description="Helical" evidence="6">
    <location>
        <begin position="274"/>
        <end position="295"/>
    </location>
</feature>
<gene>
    <name evidence="8" type="ORF">TCIL3000_8_5260</name>
</gene>
<feature type="transmembrane region" description="Helical" evidence="6">
    <location>
        <begin position="227"/>
        <end position="249"/>
    </location>
</feature>
<feature type="transmembrane region" description="Helical" evidence="6">
    <location>
        <begin position="203"/>
        <end position="220"/>
    </location>
</feature>
<feature type="transmembrane region" description="Helical" evidence="6">
    <location>
        <begin position="469"/>
        <end position="487"/>
    </location>
</feature>
<dbReference type="PANTHER" id="PTHR22950:SF349">
    <property type="entry name" value="AMINO ACID TRANSPORTER TRANSMEMBRANE DOMAIN-CONTAINING PROTEIN"/>
    <property type="match status" value="1"/>
</dbReference>
<evidence type="ECO:0000256" key="4">
    <source>
        <dbReference type="ARBA" id="ARBA00023136"/>
    </source>
</evidence>
<feature type="region of interest" description="Disordered" evidence="5">
    <location>
        <begin position="44"/>
        <end position="79"/>
    </location>
</feature>
<evidence type="ECO:0000256" key="2">
    <source>
        <dbReference type="ARBA" id="ARBA00022692"/>
    </source>
</evidence>
<dbReference type="Pfam" id="PF01490">
    <property type="entry name" value="Aa_trans"/>
    <property type="match status" value="1"/>
</dbReference>